<dbReference type="Proteomes" id="UP000688947">
    <property type="component" value="Unassembled WGS sequence"/>
</dbReference>
<evidence type="ECO:0000313" key="1">
    <source>
        <dbReference type="EMBL" id="KAG6945315.1"/>
    </source>
</evidence>
<comment type="caution">
    <text evidence="1">The sequence shown here is derived from an EMBL/GenBank/DDBJ whole genome shotgun (WGS) entry which is preliminary data.</text>
</comment>
<protein>
    <submittedName>
        <fullName evidence="1">Uncharacterized protein</fullName>
    </submittedName>
</protein>
<accession>A0A8T1TRI1</accession>
<dbReference type="VEuPathDB" id="FungiDB:PC110_g6833"/>
<sequence>MIVQHEISKFYDMWKKVNGKSIKAYNKFYVSGQNSNGFFDFCDGNLDAAYVSLCLKDKTELVAYVNGGMLAQDEIDSMNLQHGYCLESMAKHQTSKTNCFHCLIAKQSAGVALPRRTAQADSLDEEDVFLDRIPKLQRLLDQVKDSMRRAATENEDVSVLVRSLALYTKRAQCY</sequence>
<dbReference type="AlphaFoldDB" id="A0A8T1TRI1"/>
<dbReference type="EMBL" id="JAENGZ010002002">
    <property type="protein sequence ID" value="KAG6945315.1"/>
    <property type="molecule type" value="Genomic_DNA"/>
</dbReference>
<organism evidence="1 2">
    <name type="scientific">Phytophthora cactorum</name>
    <dbReference type="NCBI Taxonomy" id="29920"/>
    <lineage>
        <taxon>Eukaryota</taxon>
        <taxon>Sar</taxon>
        <taxon>Stramenopiles</taxon>
        <taxon>Oomycota</taxon>
        <taxon>Peronosporomycetes</taxon>
        <taxon>Peronosporales</taxon>
        <taxon>Peronosporaceae</taxon>
        <taxon>Phytophthora</taxon>
    </lineage>
</organism>
<gene>
    <name evidence="1" type="ORF">JG687_00017376</name>
</gene>
<reference evidence="1" key="1">
    <citation type="submission" date="2021-01" db="EMBL/GenBank/DDBJ databases">
        <title>Phytophthora aleatoria, a newly-described species from Pinus radiata is distinct from Phytophthora cactorum isolates based on comparative genomics.</title>
        <authorList>
            <person name="Mcdougal R."/>
            <person name="Panda P."/>
            <person name="Williams N."/>
            <person name="Studholme D.J."/>
        </authorList>
    </citation>
    <scope>NUCLEOTIDE SEQUENCE</scope>
    <source>
        <strain evidence="1">NZFS 3830</strain>
    </source>
</reference>
<dbReference type="OrthoDB" id="107753at2759"/>
<evidence type="ECO:0000313" key="2">
    <source>
        <dbReference type="Proteomes" id="UP000688947"/>
    </source>
</evidence>
<name>A0A8T1TRI1_9STRA</name>
<proteinExistence type="predicted"/>